<dbReference type="InterPro" id="IPR011990">
    <property type="entry name" value="TPR-like_helical_dom_sf"/>
</dbReference>
<name>A0A9Q1QKP1_9CARY</name>
<dbReference type="GO" id="GO:0009451">
    <property type="term" value="P:RNA modification"/>
    <property type="evidence" value="ECO:0007669"/>
    <property type="project" value="InterPro"/>
</dbReference>
<keyword evidence="4" id="KW-1185">Reference proteome</keyword>
<evidence type="ECO:0000313" key="3">
    <source>
        <dbReference type="EMBL" id="KAJ8446248.1"/>
    </source>
</evidence>
<dbReference type="Proteomes" id="UP001153076">
    <property type="component" value="Unassembled WGS sequence"/>
</dbReference>
<dbReference type="PANTHER" id="PTHR47926:SF347">
    <property type="entry name" value="PENTATRICOPEPTIDE REPEAT-CONTAINING PROTEIN"/>
    <property type="match status" value="1"/>
</dbReference>
<dbReference type="Gene3D" id="1.25.40.10">
    <property type="entry name" value="Tetratricopeptide repeat domain"/>
    <property type="match status" value="6"/>
</dbReference>
<dbReference type="InterPro" id="IPR046960">
    <property type="entry name" value="PPR_At4g14850-like_plant"/>
</dbReference>
<feature type="repeat" description="PPR" evidence="2">
    <location>
        <begin position="500"/>
        <end position="534"/>
    </location>
</feature>
<dbReference type="OrthoDB" id="185373at2759"/>
<comment type="caution">
    <text evidence="3">The sequence shown here is derived from an EMBL/GenBank/DDBJ whole genome shotgun (WGS) entry which is preliminary data.</text>
</comment>
<feature type="repeat" description="PPR" evidence="2">
    <location>
        <begin position="226"/>
        <end position="260"/>
    </location>
</feature>
<dbReference type="PROSITE" id="PS51375">
    <property type="entry name" value="PPR"/>
    <property type="match status" value="6"/>
</dbReference>
<dbReference type="PANTHER" id="PTHR47926">
    <property type="entry name" value="PENTATRICOPEPTIDE REPEAT-CONTAINING PROTEIN"/>
    <property type="match status" value="1"/>
</dbReference>
<protein>
    <recommendedName>
        <fullName evidence="5">Chlororespiratory reduction 21</fullName>
    </recommendedName>
</protein>
<feature type="repeat" description="PPR" evidence="2">
    <location>
        <begin position="363"/>
        <end position="397"/>
    </location>
</feature>
<organism evidence="3 4">
    <name type="scientific">Carnegiea gigantea</name>
    <dbReference type="NCBI Taxonomy" id="171969"/>
    <lineage>
        <taxon>Eukaryota</taxon>
        <taxon>Viridiplantae</taxon>
        <taxon>Streptophyta</taxon>
        <taxon>Embryophyta</taxon>
        <taxon>Tracheophyta</taxon>
        <taxon>Spermatophyta</taxon>
        <taxon>Magnoliopsida</taxon>
        <taxon>eudicotyledons</taxon>
        <taxon>Gunneridae</taxon>
        <taxon>Pentapetalae</taxon>
        <taxon>Caryophyllales</taxon>
        <taxon>Cactineae</taxon>
        <taxon>Cactaceae</taxon>
        <taxon>Cactoideae</taxon>
        <taxon>Echinocereeae</taxon>
        <taxon>Carnegiea</taxon>
    </lineage>
</organism>
<dbReference type="Pfam" id="PF01535">
    <property type="entry name" value="PPR"/>
    <property type="match status" value="6"/>
</dbReference>
<feature type="repeat" description="PPR" evidence="2">
    <location>
        <begin position="535"/>
        <end position="569"/>
    </location>
</feature>
<dbReference type="EMBL" id="JAKOGI010000058">
    <property type="protein sequence ID" value="KAJ8446248.1"/>
    <property type="molecule type" value="Genomic_DNA"/>
</dbReference>
<dbReference type="GO" id="GO:0003723">
    <property type="term" value="F:RNA binding"/>
    <property type="evidence" value="ECO:0007669"/>
    <property type="project" value="InterPro"/>
</dbReference>
<evidence type="ECO:0000313" key="4">
    <source>
        <dbReference type="Proteomes" id="UP001153076"/>
    </source>
</evidence>
<dbReference type="InterPro" id="IPR046848">
    <property type="entry name" value="E_motif"/>
</dbReference>
<feature type="repeat" description="PPR" evidence="2">
    <location>
        <begin position="262"/>
        <end position="296"/>
    </location>
</feature>
<keyword evidence="1" id="KW-0677">Repeat</keyword>
<dbReference type="Pfam" id="PF13041">
    <property type="entry name" value="PPR_2"/>
    <property type="match status" value="3"/>
</dbReference>
<reference evidence="3" key="1">
    <citation type="submission" date="2022-04" db="EMBL/GenBank/DDBJ databases">
        <title>Carnegiea gigantea Genome sequencing and assembly v2.</title>
        <authorList>
            <person name="Copetti D."/>
            <person name="Sanderson M.J."/>
            <person name="Burquez A."/>
            <person name="Wojciechowski M.F."/>
        </authorList>
    </citation>
    <scope>NUCLEOTIDE SEQUENCE</scope>
    <source>
        <strain evidence="3">SGP5-SGP5p</strain>
        <tissue evidence="3">Aerial part</tissue>
    </source>
</reference>
<evidence type="ECO:0000256" key="1">
    <source>
        <dbReference type="ARBA" id="ARBA00022737"/>
    </source>
</evidence>
<dbReference type="Pfam" id="PF20431">
    <property type="entry name" value="E_motif"/>
    <property type="match status" value="1"/>
</dbReference>
<proteinExistence type="predicted"/>
<feature type="repeat" description="PPR" evidence="2">
    <location>
        <begin position="398"/>
        <end position="428"/>
    </location>
</feature>
<sequence length="774" mass="86588">MVVIAASNMACLQLGAATNPPKSWWRQPSKQYHPPIGRDSPILKSTSQPTPYFLCSNDGPMDSTAYASVLDSCTSPIFGKSIHAHVIKSGFHRNEFVETKLLQMYGRCECLDDAHLLFDKMPIRNLYSWLAIISVYVDHDLFEEAFLLFWGLLYEDVSLDFFVFPIVLKICSGLQDIGLGRQIHGFVIKATFASNIYVGNALIDVYGKCGNLSDAKKVFFTMSKTDLVSWNSLLSACALNGMVHEALENLHKMSLSGHAIPNVVSWSAVISGLTQNGYAIEAIELLSRMQEEKVKPNAQTIAGALPAFAELQSLTLAREIHAYIARHGYMINPIVVNGLLDVYRRCGDMERACKIFSRYSVKNVVLYNTMIVGFCENGEISKAEDFFYQIEQNGIQRDLITWNAMISGYVDNLLLQKAIKLYEEMQMVEGIQVDSYSLGSALSACSEKGCLRKGKQVHGQAIIRGLNTNPFVAEALMEMYFKNQDVKSAQQAFEEVTCRDIETWNSFISGYARCNQVDDLSILLKRMRQDGFDPNIYTWNGVISGHVENGHYEVALQWFSKLPSANLKPDVYTIGTILPACSKLAAIERGKQVHGYSIRCGYDSDVYIGASLVDMYAKCGSIKHAVRANSRILEHNLVSQNAMLTAYAMHGLGEEDSVTWGALLGGCINSGDVEHGEIAAEKLLELEPENTGNFVLLANLYAYAGRWRDLWRIRKIITEKRMRKNAGCSWIEDGNDVHVFTANDTSHLRNEEIYTILENLTMHMKKQLDIALLL</sequence>
<dbReference type="FunFam" id="1.25.40.10:FF:000393">
    <property type="entry name" value="Pentatricopeptide repeat-containing protein At1g20230"/>
    <property type="match status" value="2"/>
</dbReference>
<evidence type="ECO:0008006" key="5">
    <source>
        <dbReference type="Google" id="ProtNLM"/>
    </source>
</evidence>
<accession>A0A9Q1QKP1</accession>
<gene>
    <name evidence="3" type="ORF">Cgig2_016019</name>
</gene>
<dbReference type="AlphaFoldDB" id="A0A9Q1QKP1"/>
<dbReference type="Pfam" id="PF12854">
    <property type="entry name" value="PPR_1"/>
    <property type="match status" value="1"/>
</dbReference>
<dbReference type="NCBIfam" id="TIGR00756">
    <property type="entry name" value="PPR"/>
    <property type="match status" value="7"/>
</dbReference>
<evidence type="ECO:0000256" key="2">
    <source>
        <dbReference type="PROSITE-ProRule" id="PRU00708"/>
    </source>
</evidence>
<dbReference type="InterPro" id="IPR002885">
    <property type="entry name" value="PPR_rpt"/>
</dbReference>